<evidence type="ECO:0000313" key="2">
    <source>
        <dbReference type="EMBL" id="GAA4086163.1"/>
    </source>
</evidence>
<dbReference type="RefSeq" id="WP_345100742.1">
    <property type="nucleotide sequence ID" value="NZ_BAABCV010000001.1"/>
</dbReference>
<reference evidence="3" key="1">
    <citation type="journal article" date="2019" name="Int. J. Syst. Evol. Microbiol.">
        <title>The Global Catalogue of Microorganisms (GCM) 10K type strain sequencing project: providing services to taxonomists for standard genome sequencing and annotation.</title>
        <authorList>
            <consortium name="The Broad Institute Genomics Platform"/>
            <consortium name="The Broad Institute Genome Sequencing Center for Infectious Disease"/>
            <person name="Wu L."/>
            <person name="Ma J."/>
        </authorList>
    </citation>
    <scope>NUCLEOTIDE SEQUENCE [LARGE SCALE GENOMIC DNA]</scope>
    <source>
        <strain evidence="3">JCM 17085</strain>
    </source>
</reference>
<evidence type="ECO:0000256" key="1">
    <source>
        <dbReference type="SAM" id="MobiDB-lite"/>
    </source>
</evidence>
<feature type="region of interest" description="Disordered" evidence="1">
    <location>
        <begin position="181"/>
        <end position="202"/>
    </location>
</feature>
<organism evidence="2 3">
    <name type="scientific">Mucilaginibacter panaciglaebae</name>
    <dbReference type="NCBI Taxonomy" id="502331"/>
    <lineage>
        <taxon>Bacteria</taxon>
        <taxon>Pseudomonadati</taxon>
        <taxon>Bacteroidota</taxon>
        <taxon>Sphingobacteriia</taxon>
        <taxon>Sphingobacteriales</taxon>
        <taxon>Sphingobacteriaceae</taxon>
        <taxon>Mucilaginibacter</taxon>
    </lineage>
</organism>
<keyword evidence="3" id="KW-1185">Reference proteome</keyword>
<protein>
    <recommendedName>
        <fullName evidence="4">Surface antigen-like protein</fullName>
    </recommendedName>
</protein>
<gene>
    <name evidence="2" type="ORF">GCM10022392_03880</name>
</gene>
<sequence length="854" mass="97959">MSLNRYLIFAFFTAFSTQLFAQKERDSITVAIDADYAKVTRVHKILLGDNYRELWATPVSFRIFRLEKEKGGLKILQPGGGMQTKSLRLQDSAGHEWVLRTVQKYPERVLPKTLRKTIAKDIIQDQISAEHPFASLTVPVMAEALGIPHANPEIVYVPDDPALGKYRKDYTNQVFLFEEREPLDATNTDNTEKTQDKLEKDNDNRVEQKLVLRARLLDMLLGDWDRHEDQWRWERIKNDTGIVYKPIPRDRDQVYYYSVGVFPWLVSRYLLMAKFQEFHERIRSISRWNLNARNFDRYFLNGLSQQDWQEQITFVQNALTDDVIERAMRKMPPAIYRESGQVIKRKLIARRSILKDQALTYYRDLASTVAVGTSEKHENFDITNLPDGQVSVKINKIKKDGKEEQVIYNRTFDPKVTREIRLYGMGGPDVFNMHGAAHSPITVRMIGNDKKDEFIAGNDIKGKGNRYIYDVPEQENTLPVHQARINVSGDTSLTNFHRLGYKYDFLQPLMLANYNRDYGFVLIGNLVYQKQGFGKEPYAFRQALKISYGFGVSSLLVNYTGDFKELVKKNDLVVNILDKGPNYNSYFFGIGNNTQFINTPNRRIHYYRNIYNYINADVRLKHNYNDWIVTAGVAGQYYNGDGGGNHGRYLDDYNATHPVENVFAAQENVGLVAGFSFDTRDKGSITPHRGVYWSTNFTAMKALNQNARNYGQVESEFSFLLNPDRDSVLVFADRIGGGATIGNASFYQQLKLGGSNNLRGFYTWRFTGKAMLYNNFEVRLKLADFASYLLPGTLGLIGFDDIGRVWTPGEQSNTWHNGVGGGFYFEPAQLISVQGVLGFSKEGIYPYVSAGFRF</sequence>
<feature type="compositionally biased region" description="Basic and acidic residues" evidence="1">
    <location>
        <begin position="190"/>
        <end position="202"/>
    </location>
</feature>
<evidence type="ECO:0000313" key="3">
    <source>
        <dbReference type="Proteomes" id="UP001500841"/>
    </source>
</evidence>
<accession>A0ABP7WCL6</accession>
<name>A0ABP7WCL6_9SPHI</name>
<comment type="caution">
    <text evidence="2">The sequence shown here is derived from an EMBL/GenBank/DDBJ whole genome shotgun (WGS) entry which is preliminary data.</text>
</comment>
<proteinExistence type="predicted"/>
<dbReference type="Proteomes" id="UP001500841">
    <property type="component" value="Unassembled WGS sequence"/>
</dbReference>
<dbReference type="EMBL" id="BAABCV010000001">
    <property type="protein sequence ID" value="GAA4086163.1"/>
    <property type="molecule type" value="Genomic_DNA"/>
</dbReference>
<evidence type="ECO:0008006" key="4">
    <source>
        <dbReference type="Google" id="ProtNLM"/>
    </source>
</evidence>